<reference evidence="3 4" key="1">
    <citation type="journal article" date="2024" name="BMC Genomics">
        <title>Genome assembly of redclaw crayfish (Cherax quadricarinatus) provides insights into its immune adaptation and hypoxia tolerance.</title>
        <authorList>
            <person name="Liu Z."/>
            <person name="Zheng J."/>
            <person name="Li H."/>
            <person name="Fang K."/>
            <person name="Wang S."/>
            <person name="He J."/>
            <person name="Zhou D."/>
            <person name="Weng S."/>
            <person name="Chi M."/>
            <person name="Gu Z."/>
            <person name="He J."/>
            <person name="Li F."/>
            <person name="Wang M."/>
        </authorList>
    </citation>
    <scope>NUCLEOTIDE SEQUENCE [LARGE SCALE GENOMIC DNA]</scope>
    <source>
        <strain evidence="3">ZL_2023a</strain>
    </source>
</reference>
<dbReference type="InterPro" id="IPR034085">
    <property type="entry name" value="TOG"/>
</dbReference>
<dbReference type="AlphaFoldDB" id="A0AAW0XXJ7"/>
<comment type="caution">
    <text evidence="3">The sequence shown here is derived from an EMBL/GenBank/DDBJ whole genome shotgun (WGS) entry which is preliminary data.</text>
</comment>
<keyword evidence="4" id="KW-1185">Reference proteome</keyword>
<dbReference type="GO" id="GO:0000226">
    <property type="term" value="P:microtubule cytoskeleton organization"/>
    <property type="evidence" value="ECO:0007669"/>
    <property type="project" value="UniProtKB-ARBA"/>
</dbReference>
<name>A0AAW0XXJ7_CHEQU</name>
<evidence type="ECO:0000313" key="3">
    <source>
        <dbReference type="EMBL" id="KAK8744023.1"/>
    </source>
</evidence>
<dbReference type="PANTHER" id="PTHR21567">
    <property type="entry name" value="CLASP"/>
    <property type="match status" value="1"/>
</dbReference>
<protein>
    <recommendedName>
        <fullName evidence="2">TOG domain-containing protein</fullName>
    </recommendedName>
</protein>
<feature type="compositionally biased region" description="Polar residues" evidence="1">
    <location>
        <begin position="277"/>
        <end position="294"/>
    </location>
</feature>
<feature type="compositionally biased region" description="Basic and acidic residues" evidence="1">
    <location>
        <begin position="232"/>
        <end position="243"/>
    </location>
</feature>
<feature type="domain" description="TOG" evidence="2">
    <location>
        <begin position="335"/>
        <end position="567"/>
    </location>
</feature>
<evidence type="ECO:0000256" key="1">
    <source>
        <dbReference type="SAM" id="MobiDB-lite"/>
    </source>
</evidence>
<dbReference type="GO" id="GO:0005929">
    <property type="term" value="C:cilium"/>
    <property type="evidence" value="ECO:0007669"/>
    <property type="project" value="TreeGrafter"/>
</dbReference>
<gene>
    <name evidence="3" type="ORF">OTU49_000968</name>
</gene>
<feature type="compositionally biased region" description="Basic and acidic residues" evidence="1">
    <location>
        <begin position="117"/>
        <end position="140"/>
    </location>
</feature>
<dbReference type="InterPro" id="IPR011989">
    <property type="entry name" value="ARM-like"/>
</dbReference>
<sequence length="586" mass="65197">GSSASSLSSVDDQGRSSYDLGVGRNHRVGTLPSPSSHSLPSDALRSTGFAVVSKGVDRGAATRSRITPGSEKEFHNFNYESDFEADEEDPNNITLANTTLTKMKLLRKKQEHLKEIERRRQERDNRRTQEERARKYRQLEIQHSQSSLQPSRADSGDSSLAVRTTLNYTGQTTRASPQPSPLHGVKPNPHLSPRPSSRPSPVPNPPSRINLPKSKSHHGNLSKNLSRGIGNAERRNRSLERHTTSQTSGVHTRETFRTPQIVKRGQPPNGSGGRFGSDNQSSNLVNNGITTSLVRRNPRRFPDRSSDDLPAAAAISVGMRTSKPASSCFKKHLEPFANPNDALKNAHQLLNSADWENQVEGIEMMVRLTEHHPEVLHSDLHSVNLALLKQAKNLRSQVSRAAIQAFTRLFDTLKRNMESDSEKIVAMLLHRTADTNKFLQLDSHHALDALVENISPTKSIPAIIQEGISHKNAVVRTTVARLLAYEVERLGPSRVLSGQKDITDRILPAAAKLAQDGSLETRQYIKQIFQQLIHQGQFETALKKYVTATEIKNIQKFLDNLKNEGRTIKDSARSKFGTGARYTRTM</sequence>
<dbReference type="Pfam" id="PF12348">
    <property type="entry name" value="CLASP_N"/>
    <property type="match status" value="1"/>
</dbReference>
<feature type="compositionally biased region" description="Low complexity" evidence="1">
    <location>
        <begin position="31"/>
        <end position="41"/>
    </location>
</feature>
<dbReference type="EMBL" id="JARKIK010000023">
    <property type="protein sequence ID" value="KAK8744023.1"/>
    <property type="molecule type" value="Genomic_DNA"/>
</dbReference>
<dbReference type="PANTHER" id="PTHR21567:SF87">
    <property type="entry name" value="CRESCERIN-LIKE PROTEIN CHE-12"/>
    <property type="match status" value="1"/>
</dbReference>
<dbReference type="Proteomes" id="UP001445076">
    <property type="component" value="Unassembled WGS sequence"/>
</dbReference>
<accession>A0AAW0XXJ7</accession>
<proteinExistence type="predicted"/>
<dbReference type="SUPFAM" id="SSF48371">
    <property type="entry name" value="ARM repeat"/>
    <property type="match status" value="1"/>
</dbReference>
<dbReference type="GO" id="GO:0008017">
    <property type="term" value="F:microtubule binding"/>
    <property type="evidence" value="ECO:0007669"/>
    <property type="project" value="TreeGrafter"/>
</dbReference>
<feature type="compositionally biased region" description="Pro residues" evidence="1">
    <location>
        <begin position="190"/>
        <end position="206"/>
    </location>
</feature>
<feature type="compositionally biased region" description="Polar residues" evidence="1">
    <location>
        <begin position="141"/>
        <end position="177"/>
    </location>
</feature>
<feature type="region of interest" description="Disordered" evidence="1">
    <location>
        <begin position="117"/>
        <end position="307"/>
    </location>
</feature>
<evidence type="ECO:0000313" key="4">
    <source>
        <dbReference type="Proteomes" id="UP001445076"/>
    </source>
</evidence>
<dbReference type="InterPro" id="IPR016024">
    <property type="entry name" value="ARM-type_fold"/>
</dbReference>
<dbReference type="InterPro" id="IPR024395">
    <property type="entry name" value="CLASP_N_dom"/>
</dbReference>
<evidence type="ECO:0000259" key="2">
    <source>
        <dbReference type="SMART" id="SM01349"/>
    </source>
</evidence>
<dbReference type="Gene3D" id="1.25.10.10">
    <property type="entry name" value="Leucine-rich Repeat Variant"/>
    <property type="match status" value="1"/>
</dbReference>
<organism evidence="3 4">
    <name type="scientific">Cherax quadricarinatus</name>
    <name type="common">Australian red claw crayfish</name>
    <dbReference type="NCBI Taxonomy" id="27406"/>
    <lineage>
        <taxon>Eukaryota</taxon>
        <taxon>Metazoa</taxon>
        <taxon>Ecdysozoa</taxon>
        <taxon>Arthropoda</taxon>
        <taxon>Crustacea</taxon>
        <taxon>Multicrustacea</taxon>
        <taxon>Malacostraca</taxon>
        <taxon>Eumalacostraca</taxon>
        <taxon>Eucarida</taxon>
        <taxon>Decapoda</taxon>
        <taxon>Pleocyemata</taxon>
        <taxon>Astacidea</taxon>
        <taxon>Parastacoidea</taxon>
        <taxon>Parastacidae</taxon>
        <taxon>Cherax</taxon>
    </lineage>
</organism>
<feature type="non-terminal residue" evidence="3">
    <location>
        <position position="1"/>
    </location>
</feature>
<feature type="region of interest" description="Disordered" evidence="1">
    <location>
        <begin position="1"/>
        <end position="43"/>
    </location>
</feature>
<dbReference type="SMART" id="SM01349">
    <property type="entry name" value="TOG"/>
    <property type="match status" value="1"/>
</dbReference>
<dbReference type="GO" id="GO:0005881">
    <property type="term" value="C:cytoplasmic microtubule"/>
    <property type="evidence" value="ECO:0007669"/>
    <property type="project" value="TreeGrafter"/>
</dbReference>